<evidence type="ECO:0000259" key="1">
    <source>
        <dbReference type="Pfam" id="PF13649"/>
    </source>
</evidence>
<feature type="domain" description="Methyltransferase" evidence="1">
    <location>
        <begin position="60"/>
        <end position="160"/>
    </location>
</feature>
<dbReference type="InterPro" id="IPR029063">
    <property type="entry name" value="SAM-dependent_MTases_sf"/>
</dbReference>
<gene>
    <name evidence="2" type="ORF">PROAA_320050</name>
</gene>
<protein>
    <recommendedName>
        <fullName evidence="1">Methyltransferase domain-containing protein</fullName>
    </recommendedName>
</protein>
<accession>A0A1A8XXE4</accession>
<reference evidence="2 3" key="1">
    <citation type="submission" date="2016-06" db="EMBL/GenBank/DDBJ databases">
        <authorList>
            <person name="Kjaerup R.B."/>
            <person name="Dalgaard T.S."/>
            <person name="Juul-Madsen H.R."/>
        </authorList>
    </citation>
    <scope>NUCLEOTIDE SEQUENCE [LARGE SCALE GENOMIC DNA]</scope>
    <source>
        <strain evidence="2">2</strain>
    </source>
</reference>
<organism evidence="2 3">
    <name type="scientific">Candidatus Propionivibrio aalborgensis</name>
    <dbReference type="NCBI Taxonomy" id="1860101"/>
    <lineage>
        <taxon>Bacteria</taxon>
        <taxon>Pseudomonadati</taxon>
        <taxon>Pseudomonadota</taxon>
        <taxon>Betaproteobacteria</taxon>
        <taxon>Rhodocyclales</taxon>
        <taxon>Rhodocyclaceae</taxon>
        <taxon>Propionivibrio</taxon>
    </lineage>
</organism>
<dbReference type="AlphaFoldDB" id="A0A1A8XXE4"/>
<dbReference type="Pfam" id="PF13649">
    <property type="entry name" value="Methyltransf_25"/>
    <property type="match status" value="1"/>
</dbReference>
<proteinExistence type="predicted"/>
<dbReference type="SUPFAM" id="SSF53335">
    <property type="entry name" value="S-adenosyl-L-methionine-dependent methyltransferases"/>
    <property type="match status" value="1"/>
</dbReference>
<dbReference type="Proteomes" id="UP000199600">
    <property type="component" value="Unassembled WGS sequence"/>
</dbReference>
<dbReference type="InterPro" id="IPR041698">
    <property type="entry name" value="Methyltransf_25"/>
</dbReference>
<keyword evidence="3" id="KW-1185">Reference proteome</keyword>
<dbReference type="EMBL" id="FLQY01000246">
    <property type="protein sequence ID" value="SBT09386.1"/>
    <property type="molecule type" value="Genomic_DNA"/>
</dbReference>
<evidence type="ECO:0000313" key="2">
    <source>
        <dbReference type="EMBL" id="SBT09386.1"/>
    </source>
</evidence>
<dbReference type="Gene3D" id="3.40.50.150">
    <property type="entry name" value="Vaccinia Virus protein VP39"/>
    <property type="match status" value="1"/>
</dbReference>
<evidence type="ECO:0000313" key="3">
    <source>
        <dbReference type="Proteomes" id="UP000199600"/>
    </source>
</evidence>
<name>A0A1A8XXE4_9RHOO</name>
<dbReference type="RefSeq" id="WP_186411576.1">
    <property type="nucleotide sequence ID" value="NZ_FLQY01000246.1"/>
</dbReference>
<sequence>MNVKPTSSDRERVEQAVRNCYSTWGERYYDEYYKSDAAYPPVHTDIVRTLLQNAGARTLLDAGCGPASMLRDLVDLGLNLYGFDLTPEMITEARRVLSVHGIASDRIWTGSVLERSSFLGAPDGQKDYDAGICFGVLPHVRDGSDATVIGNFMTVVRPGGLVAIEARNELFSLFTLNRYSSGLFKNRLIDSDGLLAAAGDERDALERALDDLDKRFRMDLPPVRKGYAEEPGYDEVLSRTHNPFEMRALAESLGLVDVRVLFYHFHALPPMFESAVPKLFRRASIAMEDPEDWRGHFLASAFILVGRVQ</sequence>
<dbReference type="CDD" id="cd02440">
    <property type="entry name" value="AdoMet_MTases"/>
    <property type="match status" value="1"/>
</dbReference>